<comment type="caution">
    <text evidence="1">The sequence shown here is derived from an EMBL/GenBank/DDBJ whole genome shotgun (WGS) entry which is preliminary data.</text>
</comment>
<dbReference type="OrthoDB" id="264795at2759"/>
<dbReference type="RefSeq" id="XP_040746252.1">
    <property type="nucleotide sequence ID" value="XM_040892154.1"/>
</dbReference>
<keyword evidence="2" id="KW-1185">Reference proteome</keyword>
<gene>
    <name evidence="1" type="ORF">DL89DRAFT_84682</name>
</gene>
<reference evidence="1 2" key="1">
    <citation type="submission" date="2016-07" db="EMBL/GenBank/DDBJ databases">
        <title>Pervasive Adenine N6-methylation of Active Genes in Fungi.</title>
        <authorList>
            <consortium name="DOE Joint Genome Institute"/>
            <person name="Mondo S.J."/>
            <person name="Dannebaum R.O."/>
            <person name="Kuo R.C."/>
            <person name="Labutti K."/>
            <person name="Haridas S."/>
            <person name="Kuo A."/>
            <person name="Salamov A."/>
            <person name="Ahrendt S.R."/>
            <person name="Lipzen A."/>
            <person name="Sullivan W."/>
            <person name="Andreopoulos W.B."/>
            <person name="Clum A."/>
            <person name="Lindquist E."/>
            <person name="Daum C."/>
            <person name="Ramamoorthy G.K."/>
            <person name="Gryganskyi A."/>
            <person name="Culley D."/>
            <person name="Magnuson J.K."/>
            <person name="James T.Y."/>
            <person name="O'Malley M.A."/>
            <person name="Stajich J.E."/>
            <person name="Spatafora J.W."/>
            <person name="Visel A."/>
            <person name="Grigoriev I.V."/>
        </authorList>
    </citation>
    <scope>NUCLEOTIDE SEQUENCE [LARGE SCALE GENOMIC DNA]</scope>
    <source>
        <strain evidence="1 2">ATCC 12442</strain>
    </source>
</reference>
<protein>
    <submittedName>
        <fullName evidence="1">Uncharacterized protein</fullName>
    </submittedName>
</protein>
<dbReference type="GeneID" id="63808802"/>
<dbReference type="Proteomes" id="UP000193922">
    <property type="component" value="Unassembled WGS sequence"/>
</dbReference>
<dbReference type="AlphaFoldDB" id="A0A1Y1WHH1"/>
<evidence type="ECO:0000313" key="1">
    <source>
        <dbReference type="EMBL" id="ORX72912.1"/>
    </source>
</evidence>
<evidence type="ECO:0000313" key="2">
    <source>
        <dbReference type="Proteomes" id="UP000193922"/>
    </source>
</evidence>
<sequence>MCKVFNWTVDIVNSYLEILNSRLLEKWAKLPKLSTYAHVDESQGELRVEYFFHSMPALGAVAGAALDDIFQACALGQISPLVAHLRALEFTTRHQLDLLQQRMPSDLYLERTLVDSEIADAKLTAQQSADQAADLCRQGAMVVESPPASVISMQSVPSLKRTQCCSEFAEPPLSIIAEDINRSTLSVKRTRLAASARLSKLQEALARAHQQLQ</sequence>
<dbReference type="EMBL" id="MCFD01000002">
    <property type="protein sequence ID" value="ORX72912.1"/>
    <property type="molecule type" value="Genomic_DNA"/>
</dbReference>
<name>A0A1Y1WHH1_9FUNG</name>
<accession>A0A1Y1WHH1</accession>
<organism evidence="1 2">
    <name type="scientific">Linderina pennispora</name>
    <dbReference type="NCBI Taxonomy" id="61395"/>
    <lineage>
        <taxon>Eukaryota</taxon>
        <taxon>Fungi</taxon>
        <taxon>Fungi incertae sedis</taxon>
        <taxon>Zoopagomycota</taxon>
        <taxon>Kickxellomycotina</taxon>
        <taxon>Kickxellomycetes</taxon>
        <taxon>Kickxellales</taxon>
        <taxon>Kickxellaceae</taxon>
        <taxon>Linderina</taxon>
    </lineage>
</organism>
<proteinExistence type="predicted"/>